<protein>
    <submittedName>
        <fullName evidence="1">FAD-binding oxidoreductase</fullName>
    </submittedName>
</protein>
<dbReference type="Gene3D" id="3.50.50.60">
    <property type="entry name" value="FAD/NAD(P)-binding domain"/>
    <property type="match status" value="1"/>
</dbReference>
<gene>
    <name evidence="1" type="ORF">JZM24_06780</name>
</gene>
<evidence type="ECO:0000313" key="2">
    <source>
        <dbReference type="Proteomes" id="UP000811282"/>
    </source>
</evidence>
<dbReference type="Proteomes" id="UP000811282">
    <property type="component" value="Unassembled WGS sequence"/>
</dbReference>
<accession>A0ABS5YAD7</accession>
<dbReference type="EMBL" id="JAFJYC010000001">
    <property type="protein sequence ID" value="MBT9431913.1"/>
    <property type="molecule type" value="Genomic_DNA"/>
</dbReference>
<sequence>MEIIIIGAGVICASLAFEAINLGASVTVLDAG</sequence>
<organism evidence="1 2">
    <name type="scientific">Candidatus Sodalis endolongispinus</name>
    <dbReference type="NCBI Taxonomy" id="2812662"/>
    <lineage>
        <taxon>Bacteria</taxon>
        <taxon>Pseudomonadati</taxon>
        <taxon>Pseudomonadota</taxon>
        <taxon>Gammaproteobacteria</taxon>
        <taxon>Enterobacterales</taxon>
        <taxon>Bruguierivoracaceae</taxon>
        <taxon>Sodalis</taxon>
    </lineage>
</organism>
<dbReference type="InterPro" id="IPR036188">
    <property type="entry name" value="FAD/NAD-bd_sf"/>
</dbReference>
<comment type="caution">
    <text evidence="1">The sequence shown here is derived from an EMBL/GenBank/DDBJ whole genome shotgun (WGS) entry which is preliminary data.</text>
</comment>
<name>A0ABS5YAD7_9GAMM</name>
<evidence type="ECO:0000313" key="1">
    <source>
        <dbReference type="EMBL" id="MBT9431913.1"/>
    </source>
</evidence>
<reference evidence="1 2" key="1">
    <citation type="journal article" date="2021" name="Genome Biol. Evol.">
        <title>The evolution of interdependence in a four-way mealybug symbiosis.</title>
        <authorList>
            <person name="Garber A.I."/>
            <person name="Kupper M."/>
            <person name="Laetsch D.R."/>
            <person name="Weldon S.R."/>
            <person name="Ladinsky M.S."/>
            <person name="Bjorkman P.J."/>
            <person name="McCutcheon J.P."/>
        </authorList>
    </citation>
    <scope>NUCLEOTIDE SEQUENCE [LARGE SCALE GENOMIC DNA]</scope>
    <source>
        <strain evidence="1">SOD</strain>
    </source>
</reference>
<keyword evidence="2" id="KW-1185">Reference proteome</keyword>
<proteinExistence type="predicted"/>